<keyword evidence="1" id="KW-0812">Transmembrane</keyword>
<keyword evidence="1" id="KW-1133">Transmembrane helix</keyword>
<keyword evidence="3" id="KW-1185">Reference proteome</keyword>
<organism evidence="2 3">
    <name type="scientific">Roseivirga pacifica</name>
    <dbReference type="NCBI Taxonomy" id="1267423"/>
    <lineage>
        <taxon>Bacteria</taxon>
        <taxon>Pseudomonadati</taxon>
        <taxon>Bacteroidota</taxon>
        <taxon>Cytophagia</taxon>
        <taxon>Cytophagales</taxon>
        <taxon>Roseivirgaceae</taxon>
        <taxon>Roseivirga</taxon>
    </lineage>
</organism>
<dbReference type="RefSeq" id="WP_090257506.1">
    <property type="nucleotide sequence ID" value="NZ_FOIR01000001.1"/>
</dbReference>
<evidence type="ECO:0000256" key="1">
    <source>
        <dbReference type="SAM" id="Phobius"/>
    </source>
</evidence>
<feature type="transmembrane region" description="Helical" evidence="1">
    <location>
        <begin position="48"/>
        <end position="67"/>
    </location>
</feature>
<dbReference type="EMBL" id="FOIR01000001">
    <property type="protein sequence ID" value="SEV99004.1"/>
    <property type="molecule type" value="Genomic_DNA"/>
</dbReference>
<reference evidence="3" key="1">
    <citation type="submission" date="2016-10" db="EMBL/GenBank/DDBJ databases">
        <authorList>
            <person name="Varghese N."/>
            <person name="Submissions S."/>
        </authorList>
    </citation>
    <scope>NUCLEOTIDE SEQUENCE [LARGE SCALE GENOMIC DNA]</scope>
    <source>
        <strain evidence="3">CGMCC 1.12402</strain>
    </source>
</reference>
<keyword evidence="1" id="KW-0472">Membrane</keyword>
<feature type="transmembrane region" description="Helical" evidence="1">
    <location>
        <begin position="99"/>
        <end position="120"/>
    </location>
</feature>
<dbReference type="Proteomes" id="UP000199437">
    <property type="component" value="Unassembled WGS sequence"/>
</dbReference>
<sequence length="128" mass="14933">MSKFELSDKELKRLLQEEGLEEPSLRFNKSVLNKVAAYEQAKRLKTPLWLKLVLGVFALLPAAYLVFGGLNLDFGEQTQKNIQWPSVSINLDFLTNSTYFFFTFLVVGAIWMAIIFNRFLEQYNHKHR</sequence>
<evidence type="ECO:0000313" key="3">
    <source>
        <dbReference type="Proteomes" id="UP000199437"/>
    </source>
</evidence>
<protein>
    <recommendedName>
        <fullName evidence="4">DUF5056 domain-containing protein</fullName>
    </recommendedName>
</protein>
<dbReference type="AlphaFoldDB" id="A0A1I0ND65"/>
<proteinExistence type="predicted"/>
<accession>A0A1I0ND65</accession>
<gene>
    <name evidence="2" type="ORF">SAMN05216290_1099</name>
</gene>
<name>A0A1I0ND65_9BACT</name>
<evidence type="ECO:0008006" key="4">
    <source>
        <dbReference type="Google" id="ProtNLM"/>
    </source>
</evidence>
<dbReference type="GeneID" id="99985833"/>
<evidence type="ECO:0000313" key="2">
    <source>
        <dbReference type="EMBL" id="SEV99004.1"/>
    </source>
</evidence>
<dbReference type="OrthoDB" id="981777at2"/>
<dbReference type="STRING" id="1267423.SAMN05216290_1099"/>